<reference evidence="6" key="1">
    <citation type="journal article" date="2019" name="Int. J. Syst. Evol. Microbiol.">
        <title>The Global Catalogue of Microorganisms (GCM) 10K type strain sequencing project: providing services to taxonomists for standard genome sequencing and annotation.</title>
        <authorList>
            <consortium name="The Broad Institute Genomics Platform"/>
            <consortium name="The Broad Institute Genome Sequencing Center for Infectious Disease"/>
            <person name="Wu L."/>
            <person name="Ma J."/>
        </authorList>
    </citation>
    <scope>NUCLEOTIDE SEQUENCE [LARGE SCALE GENOMIC DNA]</scope>
    <source>
        <strain evidence="6">KCTC 22671</strain>
    </source>
</reference>
<evidence type="ECO:0000256" key="3">
    <source>
        <dbReference type="ARBA" id="ARBA00022448"/>
    </source>
</evidence>
<protein>
    <submittedName>
        <fullName evidence="5">ABC transporter permease</fullName>
    </submittedName>
</protein>
<evidence type="ECO:0000256" key="1">
    <source>
        <dbReference type="ARBA" id="ARBA00004429"/>
    </source>
</evidence>
<comment type="caution">
    <text evidence="5">The sequence shown here is derived from an EMBL/GenBank/DDBJ whole genome shotgun (WGS) entry which is preliminary data.</text>
</comment>
<dbReference type="EMBL" id="JBHUPC010000010">
    <property type="protein sequence ID" value="MFD2891021.1"/>
    <property type="molecule type" value="Genomic_DNA"/>
</dbReference>
<evidence type="ECO:0000313" key="5">
    <source>
        <dbReference type="EMBL" id="MFD2891021.1"/>
    </source>
</evidence>
<keyword evidence="4" id="KW-1133">Transmembrane helix</keyword>
<feature type="transmembrane region" description="Helical" evidence="4">
    <location>
        <begin position="268"/>
        <end position="291"/>
    </location>
</feature>
<dbReference type="PANTHER" id="PTHR30413">
    <property type="entry name" value="INNER MEMBRANE TRANSPORT PERMEASE"/>
    <property type="match status" value="1"/>
</dbReference>
<comment type="subcellular location">
    <subcellularLocation>
        <location evidence="1">Cell inner membrane</location>
        <topology evidence="1">Multi-pass membrane protein</topology>
    </subcellularLocation>
</comment>
<gene>
    <name evidence="5" type="ORF">ACFS5J_03225</name>
</gene>
<accession>A0ABW5YIY2</accession>
<dbReference type="RefSeq" id="WP_379810550.1">
    <property type="nucleotide sequence ID" value="NZ_JBHUPC010000010.1"/>
</dbReference>
<dbReference type="PRINTS" id="PR00164">
    <property type="entry name" value="ABC2TRNSPORT"/>
</dbReference>
<feature type="transmembrane region" description="Helical" evidence="4">
    <location>
        <begin position="70"/>
        <end position="90"/>
    </location>
</feature>
<keyword evidence="4" id="KW-0472">Membrane</keyword>
<feature type="transmembrane region" description="Helical" evidence="4">
    <location>
        <begin position="181"/>
        <end position="203"/>
    </location>
</feature>
<evidence type="ECO:0000256" key="4">
    <source>
        <dbReference type="SAM" id="Phobius"/>
    </source>
</evidence>
<feature type="transmembrane region" description="Helical" evidence="4">
    <location>
        <begin position="215"/>
        <end position="233"/>
    </location>
</feature>
<comment type="similarity">
    <text evidence="2">Belongs to the ABC-2 integral membrane protein family.</text>
</comment>
<feature type="transmembrane region" description="Helical" evidence="4">
    <location>
        <begin position="105"/>
        <end position="126"/>
    </location>
</feature>
<feature type="transmembrane region" description="Helical" evidence="4">
    <location>
        <begin position="147"/>
        <end position="175"/>
    </location>
</feature>
<organism evidence="5 6">
    <name type="scientific">Flavobacterium chuncheonense</name>
    <dbReference type="NCBI Taxonomy" id="2026653"/>
    <lineage>
        <taxon>Bacteria</taxon>
        <taxon>Pseudomonadati</taxon>
        <taxon>Bacteroidota</taxon>
        <taxon>Flavobacteriia</taxon>
        <taxon>Flavobacteriales</taxon>
        <taxon>Flavobacteriaceae</taxon>
        <taxon>Flavobacterium</taxon>
    </lineage>
</organism>
<evidence type="ECO:0000313" key="6">
    <source>
        <dbReference type="Proteomes" id="UP001597534"/>
    </source>
</evidence>
<keyword evidence="3" id="KW-0813">Transport</keyword>
<dbReference type="InterPro" id="IPR000412">
    <property type="entry name" value="ABC_2_transport"/>
</dbReference>
<name>A0ABW5YIY2_9FLAO</name>
<sequence>MKRPFSECGLVRAKVNTNGKMSLAQRTYTSTNNYSFKTIVKDSLKGYKNSFYLAKQLAQRDIKAQYRQSFLGMFWAVAPLLINSLVWIFLQASGTVKLTATNIPYPVFVLVGTTLWSIIGECINLTMQNVNANKGIVTKINFDKEALITLGLIKFAFNFTIKMGLVVIFLIAFQIVPSVHLLLGLPLLAITILFFVAIGVLIMPIGLLYTDIGRIIPIGLQFLMYATPVVYAMPTEGVMRTIMLFNPLSYIIEDLRNVITGFEVMHPIFWLLFTGITFLLLAVAMVIYRVAMPILTERMSA</sequence>
<evidence type="ECO:0000256" key="2">
    <source>
        <dbReference type="ARBA" id="ARBA00007783"/>
    </source>
</evidence>
<keyword evidence="6" id="KW-1185">Reference proteome</keyword>
<keyword evidence="4" id="KW-0812">Transmembrane</keyword>
<dbReference type="PANTHER" id="PTHR30413:SF8">
    <property type="entry name" value="TRANSPORT PERMEASE PROTEIN"/>
    <property type="match status" value="1"/>
</dbReference>
<proteinExistence type="inferred from homology"/>
<dbReference type="Proteomes" id="UP001597534">
    <property type="component" value="Unassembled WGS sequence"/>
</dbReference>